<dbReference type="InterPro" id="IPR029058">
    <property type="entry name" value="AB_hydrolase_fold"/>
</dbReference>
<dbReference type="AlphaFoldDB" id="A0A165U1S2"/>
<dbReference type="OrthoDB" id="3466517at2759"/>
<protein>
    <recommendedName>
        <fullName evidence="1">AB hydrolase-1 domain-containing protein</fullName>
    </recommendedName>
</protein>
<feature type="domain" description="AB hydrolase-1" evidence="1">
    <location>
        <begin position="29"/>
        <end position="348"/>
    </location>
</feature>
<reference evidence="2 3" key="1">
    <citation type="journal article" date="2016" name="Mol. Biol. Evol.">
        <title>Comparative Genomics of Early-Diverging Mushroom-Forming Fungi Provides Insights into the Origins of Lignocellulose Decay Capabilities.</title>
        <authorList>
            <person name="Nagy L.G."/>
            <person name="Riley R."/>
            <person name="Tritt A."/>
            <person name="Adam C."/>
            <person name="Daum C."/>
            <person name="Floudas D."/>
            <person name="Sun H."/>
            <person name="Yadav J.S."/>
            <person name="Pangilinan J."/>
            <person name="Larsson K.H."/>
            <person name="Matsuura K."/>
            <person name="Barry K."/>
            <person name="Labutti K."/>
            <person name="Kuo R."/>
            <person name="Ohm R.A."/>
            <person name="Bhattacharya S.S."/>
            <person name="Shirouzu T."/>
            <person name="Yoshinaga Y."/>
            <person name="Martin F.M."/>
            <person name="Grigoriev I.V."/>
            <person name="Hibbett D.S."/>
        </authorList>
    </citation>
    <scope>NUCLEOTIDE SEQUENCE [LARGE SCALE GENOMIC DNA]</scope>
    <source>
        <strain evidence="2 3">HHB14362 ss-1</strain>
    </source>
</reference>
<dbReference type="InParanoid" id="A0A165U1S2"/>
<sequence length="356" mass="39948">MPLALVDDHGTQLYYEDSGAPLSSTYTTLFLIHGAVFHSAIFQRLFPYASEHQLRLVTVNRRDYPGSTPYSPEELEVLQGQDKNAQTALLRTLGLQISTFIDWFVKSKKILPLSVSTDEHKTGGFAMIGWSAGGVLVLSILAHAHTFLDGIVQTIGDYCRTFILYDVPQFICELPYPPPGAYHPMWDPTIPQERMLPTAYSWMSGYFAHPSPSSRAMSGLSQVLNTSKTPTIDRMTPAELESVSSLSALQTSDRLLLKMAPGVHLANLWQALTVSSTCHDGKSVWPEAECKLVLCMESSWETFTCRWGIEGQRKELQDQNVLLRNFSVHEFYGANHFAHWDIPQETIDFMANIIRS</sequence>
<dbReference type="Gene3D" id="3.40.50.1820">
    <property type="entry name" value="alpha/beta hydrolase"/>
    <property type="match status" value="1"/>
</dbReference>
<dbReference type="InterPro" id="IPR000073">
    <property type="entry name" value="AB_hydrolase_1"/>
</dbReference>
<accession>A0A165U1S2</accession>
<evidence type="ECO:0000313" key="2">
    <source>
        <dbReference type="EMBL" id="KZT27512.1"/>
    </source>
</evidence>
<dbReference type="Proteomes" id="UP000076761">
    <property type="component" value="Unassembled WGS sequence"/>
</dbReference>
<proteinExistence type="predicted"/>
<dbReference type="EMBL" id="KV425561">
    <property type="protein sequence ID" value="KZT27512.1"/>
    <property type="molecule type" value="Genomic_DNA"/>
</dbReference>
<name>A0A165U1S2_9AGAM</name>
<evidence type="ECO:0000259" key="1">
    <source>
        <dbReference type="Pfam" id="PF12697"/>
    </source>
</evidence>
<organism evidence="2 3">
    <name type="scientific">Neolentinus lepideus HHB14362 ss-1</name>
    <dbReference type="NCBI Taxonomy" id="1314782"/>
    <lineage>
        <taxon>Eukaryota</taxon>
        <taxon>Fungi</taxon>
        <taxon>Dikarya</taxon>
        <taxon>Basidiomycota</taxon>
        <taxon>Agaricomycotina</taxon>
        <taxon>Agaricomycetes</taxon>
        <taxon>Gloeophyllales</taxon>
        <taxon>Gloeophyllaceae</taxon>
        <taxon>Neolentinus</taxon>
    </lineage>
</organism>
<gene>
    <name evidence="2" type="ORF">NEOLEDRAFT_1130479</name>
</gene>
<dbReference type="Pfam" id="PF12697">
    <property type="entry name" value="Abhydrolase_6"/>
    <property type="match status" value="1"/>
</dbReference>
<dbReference type="SUPFAM" id="SSF53474">
    <property type="entry name" value="alpha/beta-Hydrolases"/>
    <property type="match status" value="1"/>
</dbReference>
<evidence type="ECO:0000313" key="3">
    <source>
        <dbReference type="Proteomes" id="UP000076761"/>
    </source>
</evidence>
<keyword evidence="3" id="KW-1185">Reference proteome</keyword>